<evidence type="ECO:0000313" key="1">
    <source>
        <dbReference type="EMBL" id="KAL2824981.1"/>
    </source>
</evidence>
<dbReference type="Pfam" id="PF11951">
    <property type="entry name" value="Fungal_trans_2"/>
    <property type="match status" value="1"/>
</dbReference>
<evidence type="ECO:0000313" key="2">
    <source>
        <dbReference type="Proteomes" id="UP001610446"/>
    </source>
</evidence>
<protein>
    <recommendedName>
        <fullName evidence="3">C2H2-type domain-containing protein</fullName>
    </recommendedName>
</protein>
<dbReference type="Proteomes" id="UP001610446">
    <property type="component" value="Unassembled WGS sequence"/>
</dbReference>
<gene>
    <name evidence="1" type="ORF">BJY01DRAFT_262784</name>
</gene>
<proteinExistence type="predicted"/>
<reference evidence="1 2" key="1">
    <citation type="submission" date="2024-07" db="EMBL/GenBank/DDBJ databases">
        <title>Section-level genome sequencing and comparative genomics of Aspergillus sections Usti and Cavernicolus.</title>
        <authorList>
            <consortium name="Lawrence Berkeley National Laboratory"/>
            <person name="Nybo J.L."/>
            <person name="Vesth T.C."/>
            <person name="Theobald S."/>
            <person name="Frisvad J.C."/>
            <person name="Larsen T.O."/>
            <person name="Kjaerboelling I."/>
            <person name="Rothschild-Mancinelli K."/>
            <person name="Lyhne E.K."/>
            <person name="Kogle M.E."/>
            <person name="Barry K."/>
            <person name="Clum A."/>
            <person name="Na H."/>
            <person name="Ledsgaard L."/>
            <person name="Lin J."/>
            <person name="Lipzen A."/>
            <person name="Kuo A."/>
            <person name="Riley R."/>
            <person name="Mondo S."/>
            <person name="Labutti K."/>
            <person name="Haridas S."/>
            <person name="Pangalinan J."/>
            <person name="Salamov A.A."/>
            <person name="Simmons B.A."/>
            <person name="Magnuson J.K."/>
            <person name="Chen J."/>
            <person name="Drula E."/>
            <person name="Henrissat B."/>
            <person name="Wiebenga A."/>
            <person name="Lubbers R.J."/>
            <person name="Gomes A.C."/>
            <person name="Makela M.R."/>
            <person name="Stajich J."/>
            <person name="Grigoriev I.V."/>
            <person name="Mortensen U.H."/>
            <person name="De Vries R.P."/>
            <person name="Baker S.E."/>
            <person name="Andersen M.R."/>
        </authorList>
    </citation>
    <scope>NUCLEOTIDE SEQUENCE [LARGE SCALE GENOMIC DNA]</scope>
    <source>
        <strain evidence="1 2">CBS 123904</strain>
    </source>
</reference>
<organism evidence="1 2">
    <name type="scientific">Aspergillus pseudoustus</name>
    <dbReference type="NCBI Taxonomy" id="1810923"/>
    <lineage>
        <taxon>Eukaryota</taxon>
        <taxon>Fungi</taxon>
        <taxon>Dikarya</taxon>
        <taxon>Ascomycota</taxon>
        <taxon>Pezizomycotina</taxon>
        <taxon>Eurotiomycetes</taxon>
        <taxon>Eurotiomycetidae</taxon>
        <taxon>Eurotiales</taxon>
        <taxon>Aspergillaceae</taxon>
        <taxon>Aspergillus</taxon>
        <taxon>Aspergillus subgen. Nidulantes</taxon>
    </lineage>
</organism>
<keyword evidence="2" id="KW-1185">Reference proteome</keyword>
<name>A0ABR4IB87_9EURO</name>
<sequence>MSASSQPDNLSPSELLKYLPEYGVVICTACHYAVQPQAIWRHLKEIHRILRSHRRKYTVYVSGLWLRRPQDVIPPSETLDFPVPYLPVEPGFRCKAPECEYMCVSCKRMEAHWRSDHGAKALPDRDFRPVPLQTFFRGNLLKYFTAPQSAFSKEQSVNPRVKHLTMERPVLSAEDVDLLDYYFHHTAQSFITDAETEHIWKTVVPALAREHSFLLHGILACTAHHRAYSDGDNHAHKQEYILRACALQDAALPAFRFAIENPSGANCHAILAFAYLLVVYSFASSGQEQPPLEINGTTGSDENPAALFLAGAEEKDRLEPNTILPNWLYILRGGCSMLCDVWDFIQAGPVRSLAMAWDIDLEESDDRDPEILTRLLDVIPTALTSSSCTSSISVDENCDAAIWSNEVKAVYTNAAIQLSRSFAYLHKTHPDISEITTWDILRVWPMEVSMEYMALLQQGHPGALILLAHYCVLMGYMERYWYFEGKAGVLLEGIRRRLGEKWSGALEWPVGVVLGKV</sequence>
<dbReference type="PANTHER" id="PTHR47784">
    <property type="entry name" value="STEROL UPTAKE CONTROL PROTEIN 2"/>
    <property type="match status" value="1"/>
</dbReference>
<comment type="caution">
    <text evidence="1">The sequence shown here is derived from an EMBL/GenBank/DDBJ whole genome shotgun (WGS) entry which is preliminary data.</text>
</comment>
<dbReference type="InterPro" id="IPR022698">
    <property type="entry name" value="OrsD"/>
</dbReference>
<dbReference type="Pfam" id="PF12013">
    <property type="entry name" value="OrsD"/>
    <property type="match status" value="1"/>
</dbReference>
<dbReference type="InterPro" id="IPR021858">
    <property type="entry name" value="Fun_TF"/>
</dbReference>
<dbReference type="InterPro" id="IPR053157">
    <property type="entry name" value="Sterol_Uptake_Regulator"/>
</dbReference>
<dbReference type="EMBL" id="JBFXLU010000519">
    <property type="protein sequence ID" value="KAL2824981.1"/>
    <property type="molecule type" value="Genomic_DNA"/>
</dbReference>
<dbReference type="PANTHER" id="PTHR47784:SF5">
    <property type="entry name" value="STEROL UPTAKE CONTROL PROTEIN 2"/>
    <property type="match status" value="1"/>
</dbReference>
<evidence type="ECO:0008006" key="3">
    <source>
        <dbReference type="Google" id="ProtNLM"/>
    </source>
</evidence>
<accession>A0ABR4IB87</accession>